<dbReference type="EMBL" id="ML212008">
    <property type="protein sequence ID" value="TFK79523.1"/>
    <property type="molecule type" value="Genomic_DNA"/>
</dbReference>
<reference evidence="2 3" key="1">
    <citation type="journal article" date="2019" name="Nat. Ecol. Evol.">
        <title>Megaphylogeny resolves global patterns of mushroom evolution.</title>
        <authorList>
            <person name="Varga T."/>
            <person name="Krizsan K."/>
            <person name="Foldi C."/>
            <person name="Dima B."/>
            <person name="Sanchez-Garcia M."/>
            <person name="Sanchez-Ramirez S."/>
            <person name="Szollosi G.J."/>
            <person name="Szarkandi J.G."/>
            <person name="Papp V."/>
            <person name="Albert L."/>
            <person name="Andreopoulos W."/>
            <person name="Angelini C."/>
            <person name="Antonin V."/>
            <person name="Barry K.W."/>
            <person name="Bougher N.L."/>
            <person name="Buchanan P."/>
            <person name="Buyck B."/>
            <person name="Bense V."/>
            <person name="Catcheside P."/>
            <person name="Chovatia M."/>
            <person name="Cooper J."/>
            <person name="Damon W."/>
            <person name="Desjardin D."/>
            <person name="Finy P."/>
            <person name="Geml J."/>
            <person name="Haridas S."/>
            <person name="Hughes K."/>
            <person name="Justo A."/>
            <person name="Karasinski D."/>
            <person name="Kautmanova I."/>
            <person name="Kiss B."/>
            <person name="Kocsube S."/>
            <person name="Kotiranta H."/>
            <person name="LaButti K.M."/>
            <person name="Lechner B.E."/>
            <person name="Liimatainen K."/>
            <person name="Lipzen A."/>
            <person name="Lukacs Z."/>
            <person name="Mihaltcheva S."/>
            <person name="Morgado L.N."/>
            <person name="Niskanen T."/>
            <person name="Noordeloos M.E."/>
            <person name="Ohm R.A."/>
            <person name="Ortiz-Santana B."/>
            <person name="Ovrebo C."/>
            <person name="Racz N."/>
            <person name="Riley R."/>
            <person name="Savchenko A."/>
            <person name="Shiryaev A."/>
            <person name="Soop K."/>
            <person name="Spirin V."/>
            <person name="Szebenyi C."/>
            <person name="Tomsovsky M."/>
            <person name="Tulloss R.E."/>
            <person name="Uehling J."/>
            <person name="Grigoriev I.V."/>
            <person name="Vagvolgyi C."/>
            <person name="Papp T."/>
            <person name="Martin F.M."/>
            <person name="Miettinen O."/>
            <person name="Hibbett D.S."/>
            <person name="Nagy L.G."/>
        </authorList>
    </citation>
    <scope>NUCLEOTIDE SEQUENCE [LARGE SCALE GENOMIC DNA]</scope>
    <source>
        <strain evidence="2 3">HHB13444</strain>
    </source>
</reference>
<dbReference type="Proteomes" id="UP000308197">
    <property type="component" value="Unassembled WGS sequence"/>
</dbReference>
<keyword evidence="3" id="KW-1185">Reference proteome</keyword>
<evidence type="ECO:0000313" key="3">
    <source>
        <dbReference type="Proteomes" id="UP000308197"/>
    </source>
</evidence>
<sequence length="161" mass="17400">MTGRQPRRTRNEADRSVRPPDRNKSLSNQVDDHPSSQDLGASVIACIPSTINCPWSSLSLGQRAAPNRPGFNAASSRQRVYGVPPSLRTEGRNLTIPSARQAQSLPIAPMLQKNEGERDGPTAALLSAPRMTSVSCVLDAGYTTRSPHHVPSHIASEITRL</sequence>
<dbReference type="AlphaFoldDB" id="A0A5C3P1A5"/>
<accession>A0A5C3P1A5</accession>
<proteinExistence type="predicted"/>
<feature type="compositionally biased region" description="Basic and acidic residues" evidence="1">
    <location>
        <begin position="9"/>
        <end position="35"/>
    </location>
</feature>
<evidence type="ECO:0000256" key="1">
    <source>
        <dbReference type="SAM" id="MobiDB-lite"/>
    </source>
</evidence>
<protein>
    <submittedName>
        <fullName evidence="2">Uncharacterized protein</fullName>
    </submittedName>
</protein>
<evidence type="ECO:0000313" key="2">
    <source>
        <dbReference type="EMBL" id="TFK79523.1"/>
    </source>
</evidence>
<dbReference type="InParanoid" id="A0A5C3P1A5"/>
<name>A0A5C3P1A5_9APHY</name>
<gene>
    <name evidence="2" type="ORF">K466DRAFT_13978</name>
</gene>
<organism evidence="2 3">
    <name type="scientific">Polyporus arcularius HHB13444</name>
    <dbReference type="NCBI Taxonomy" id="1314778"/>
    <lineage>
        <taxon>Eukaryota</taxon>
        <taxon>Fungi</taxon>
        <taxon>Dikarya</taxon>
        <taxon>Basidiomycota</taxon>
        <taxon>Agaricomycotina</taxon>
        <taxon>Agaricomycetes</taxon>
        <taxon>Polyporales</taxon>
        <taxon>Polyporaceae</taxon>
        <taxon>Polyporus</taxon>
    </lineage>
</organism>
<feature type="region of interest" description="Disordered" evidence="1">
    <location>
        <begin position="1"/>
        <end position="36"/>
    </location>
</feature>